<dbReference type="OrthoDB" id="9974792at2759"/>
<dbReference type="Gene3D" id="1.20.1280.50">
    <property type="match status" value="1"/>
</dbReference>
<proteinExistence type="predicted"/>
<dbReference type="PANTHER" id="PTHR20872:SF1">
    <property type="entry name" value="F-BOX DOMAIN-CONTAINING PROTEIN"/>
    <property type="match status" value="1"/>
</dbReference>
<dbReference type="FunCoup" id="A0A7M7KS49">
    <property type="interactions" value="2"/>
</dbReference>
<dbReference type="Gene3D" id="3.80.10.10">
    <property type="entry name" value="Ribonuclease Inhibitor"/>
    <property type="match status" value="1"/>
</dbReference>
<evidence type="ECO:0000313" key="3">
    <source>
        <dbReference type="Proteomes" id="UP000594260"/>
    </source>
</evidence>
<sequence length="654" mass="76314">MNDFTSNGTSKQGRKGSLLELQVTTYSSARSNRRQALIAAIVGRTYYIVYWKSFNVVPFHWWRLAMCNLYPTATASPHLKTGAGIHRRLHRKASRKVYKRVHRRAHLTKVNPISTRAVTSGQHDHENLFVIEDDPAEEQNRETIGFKPRQKLLDGTSLLARYKGKHAKDWKDVFNPEYWRGYVVRWEHLPDVVLEQIMGHLNIPDKHSMSQVCRNWYRAFHLPRCWRHFILNDRTLTKRKYTRYFGYVYELDHYRMQFCLQKVSPYWHAIHVQPMSTLMNLFNFVTLAAHFSKSRRERIGVEAFRNLHTFEFNFSPDHIQGTGQHHDNVVYGTGGQLLKGVKDLLTELRFLRHLILTNLLLDNAFEATSLLDEAAANCMFSLETLNITNLTRGPVTFLHPGTFFHLRVLYMSPQNLHKDTLRVIAEGCRRLQEMHLVQNQYTQIGMVVAAKYWTEFHRINPAIKVQLVLQGRARTDLIWQERCPVESVVIDSRFKPLTAEAAVLATSLYGNGLRNLIYLGLPRFPQSKKFSERCDSSLLLLVRQCTHLQRLIIREVISTCTLLLIAYYGSRSNLELLIVRANGIKRRFDFPPSPEWSPEFVQWVKACSTTYKACFAEVCQLMGDPSWRPLTDKEFKKLQNYDSVRHMNRINYNA</sequence>
<evidence type="ECO:0000313" key="2">
    <source>
        <dbReference type="EnsemblMetazoa" id="XP_022670903"/>
    </source>
</evidence>
<dbReference type="OMA" id="QDRWNAS"/>
<dbReference type="RefSeq" id="XP_022670903.1">
    <property type="nucleotide sequence ID" value="XM_022815168.1"/>
</dbReference>
<evidence type="ECO:0000259" key="1">
    <source>
        <dbReference type="PROSITE" id="PS50181"/>
    </source>
</evidence>
<dbReference type="SMART" id="SM00256">
    <property type="entry name" value="FBOX"/>
    <property type="match status" value="1"/>
</dbReference>
<dbReference type="AlphaFoldDB" id="A0A7M7KS49"/>
<dbReference type="Pfam" id="PF00646">
    <property type="entry name" value="F-box"/>
    <property type="match status" value="1"/>
</dbReference>
<dbReference type="InterPro" id="IPR032675">
    <property type="entry name" value="LRR_dom_sf"/>
</dbReference>
<organism evidence="2 3">
    <name type="scientific">Varroa destructor</name>
    <name type="common">Honeybee mite</name>
    <dbReference type="NCBI Taxonomy" id="109461"/>
    <lineage>
        <taxon>Eukaryota</taxon>
        <taxon>Metazoa</taxon>
        <taxon>Ecdysozoa</taxon>
        <taxon>Arthropoda</taxon>
        <taxon>Chelicerata</taxon>
        <taxon>Arachnida</taxon>
        <taxon>Acari</taxon>
        <taxon>Parasitiformes</taxon>
        <taxon>Mesostigmata</taxon>
        <taxon>Gamasina</taxon>
        <taxon>Dermanyssoidea</taxon>
        <taxon>Varroidae</taxon>
        <taxon>Varroa</taxon>
    </lineage>
</organism>
<reference evidence="2" key="1">
    <citation type="submission" date="2021-01" db="UniProtKB">
        <authorList>
            <consortium name="EnsemblMetazoa"/>
        </authorList>
    </citation>
    <scope>IDENTIFICATION</scope>
</reference>
<keyword evidence="3" id="KW-1185">Reference proteome</keyword>
<dbReference type="SUPFAM" id="SSF81383">
    <property type="entry name" value="F-box domain"/>
    <property type="match status" value="1"/>
</dbReference>
<dbReference type="PANTHER" id="PTHR20872">
    <property type="match status" value="1"/>
</dbReference>
<feature type="domain" description="F-box" evidence="1">
    <location>
        <begin position="183"/>
        <end position="229"/>
    </location>
</feature>
<dbReference type="PROSITE" id="PS50181">
    <property type="entry name" value="FBOX"/>
    <property type="match status" value="1"/>
</dbReference>
<dbReference type="SUPFAM" id="SSF52047">
    <property type="entry name" value="RNI-like"/>
    <property type="match status" value="1"/>
</dbReference>
<dbReference type="InterPro" id="IPR036047">
    <property type="entry name" value="F-box-like_dom_sf"/>
</dbReference>
<accession>A0A7M7KS49</accession>
<dbReference type="InterPro" id="IPR001810">
    <property type="entry name" value="F-box_dom"/>
</dbReference>
<dbReference type="RefSeq" id="XP_022670904.1">
    <property type="nucleotide sequence ID" value="XM_022815169.1"/>
</dbReference>
<dbReference type="GeneID" id="111254393"/>
<dbReference type="KEGG" id="vde:111254393"/>
<name>A0A7M7KS49_VARDE</name>
<dbReference type="EnsemblMetazoa" id="XM_022815168">
    <property type="protein sequence ID" value="XP_022670903"/>
    <property type="gene ID" value="LOC111254393"/>
</dbReference>
<dbReference type="EnsemblMetazoa" id="XM_022815169">
    <property type="protein sequence ID" value="XP_022670904"/>
    <property type="gene ID" value="LOC111254393"/>
</dbReference>
<protein>
    <recommendedName>
        <fullName evidence="1">F-box domain-containing protein</fullName>
    </recommendedName>
</protein>
<dbReference type="Proteomes" id="UP000594260">
    <property type="component" value="Unplaced"/>
</dbReference>
<dbReference type="InParanoid" id="A0A7M7KS49"/>